<sequence>MYAMVAKINYLRELKSAEVQISKCNDINMFAQIQHHYLSHGLNLSFQYLKGERILKIRSVDQFILPDGSPSYVVYDRKMTPHVLCSPSRVLKFEGAPPSMTEAKLIALLKRTIKVENFKVKVKTPKDPKKRSTISGEIWFSTASEAIEVVMEINYAIFWNKDRNTKEYVLKLSFISEVMPILKAARLKSENNNKAIKIEDNKTIETVDDEIIKTETIEATETETIEAIEIETIKAIETENKAIKTEDTAIKTECDIVIKTEAI</sequence>
<feature type="domain" description="Heterogeneous nuclear ribonucleoprotein L RRM" evidence="1">
    <location>
        <begin position="85"/>
        <end position="177"/>
    </location>
</feature>
<dbReference type="Pfam" id="PF22976">
    <property type="entry name" value="RRM_10"/>
    <property type="match status" value="1"/>
</dbReference>
<dbReference type="Gene3D" id="3.30.70.330">
    <property type="match status" value="1"/>
</dbReference>
<dbReference type="AlphaFoldDB" id="A0A2S2PBU1"/>
<dbReference type="InterPro" id="IPR035979">
    <property type="entry name" value="RBD_domain_sf"/>
</dbReference>
<dbReference type="SUPFAM" id="SSF54928">
    <property type="entry name" value="RNA-binding domain, RBD"/>
    <property type="match status" value="1"/>
</dbReference>
<dbReference type="InterPro" id="IPR055204">
    <property type="entry name" value="HNRNPL_RRM"/>
</dbReference>
<reference evidence="2" key="1">
    <citation type="submission" date="2018-04" db="EMBL/GenBank/DDBJ databases">
        <title>Transcriptome of Schizaphis graminum biotype I.</title>
        <authorList>
            <person name="Scully E.D."/>
            <person name="Geib S.M."/>
            <person name="Palmer N.A."/>
            <person name="Koch K."/>
            <person name="Bradshaw J."/>
            <person name="Heng-Moss T."/>
            <person name="Sarath G."/>
        </authorList>
    </citation>
    <scope>NUCLEOTIDE SEQUENCE</scope>
</reference>
<gene>
    <name evidence="2" type="ORF">g.65811</name>
</gene>
<protein>
    <recommendedName>
        <fullName evidence="1">Heterogeneous nuclear ribonucleoprotein L RRM domain-containing protein</fullName>
    </recommendedName>
</protein>
<dbReference type="GO" id="GO:0003676">
    <property type="term" value="F:nucleic acid binding"/>
    <property type="evidence" value="ECO:0007669"/>
    <property type="project" value="InterPro"/>
</dbReference>
<evidence type="ECO:0000259" key="1">
    <source>
        <dbReference type="Pfam" id="PF22976"/>
    </source>
</evidence>
<accession>A0A2S2PBU1</accession>
<proteinExistence type="predicted"/>
<evidence type="ECO:0000313" key="2">
    <source>
        <dbReference type="EMBL" id="MBY26927.1"/>
    </source>
</evidence>
<name>A0A2S2PBU1_SCHGA</name>
<dbReference type="InterPro" id="IPR012677">
    <property type="entry name" value="Nucleotide-bd_a/b_plait_sf"/>
</dbReference>
<organism evidence="2">
    <name type="scientific">Schizaphis graminum</name>
    <name type="common">Green bug aphid</name>
    <dbReference type="NCBI Taxonomy" id="13262"/>
    <lineage>
        <taxon>Eukaryota</taxon>
        <taxon>Metazoa</taxon>
        <taxon>Ecdysozoa</taxon>
        <taxon>Arthropoda</taxon>
        <taxon>Hexapoda</taxon>
        <taxon>Insecta</taxon>
        <taxon>Pterygota</taxon>
        <taxon>Neoptera</taxon>
        <taxon>Paraneoptera</taxon>
        <taxon>Hemiptera</taxon>
        <taxon>Sternorrhyncha</taxon>
        <taxon>Aphidomorpha</taxon>
        <taxon>Aphidoidea</taxon>
        <taxon>Aphididae</taxon>
        <taxon>Aphidini</taxon>
        <taxon>Schizaphis</taxon>
    </lineage>
</organism>
<dbReference type="EMBL" id="GGMR01014308">
    <property type="protein sequence ID" value="MBY26927.1"/>
    <property type="molecule type" value="Transcribed_RNA"/>
</dbReference>